<feature type="region of interest" description="Disordered" evidence="1">
    <location>
        <begin position="454"/>
        <end position="473"/>
    </location>
</feature>
<feature type="compositionally biased region" description="Basic residues" evidence="1">
    <location>
        <begin position="1034"/>
        <end position="1043"/>
    </location>
</feature>
<feature type="compositionally biased region" description="Polar residues" evidence="1">
    <location>
        <begin position="1044"/>
        <end position="1070"/>
    </location>
</feature>
<feature type="compositionally biased region" description="Polar residues" evidence="1">
    <location>
        <begin position="1009"/>
        <end position="1021"/>
    </location>
</feature>
<dbReference type="EMBL" id="CAMPGE010029606">
    <property type="protein sequence ID" value="CAI2387086.1"/>
    <property type="molecule type" value="Genomic_DNA"/>
</dbReference>
<evidence type="ECO:0000313" key="2">
    <source>
        <dbReference type="EMBL" id="CAI2387086.1"/>
    </source>
</evidence>
<comment type="caution">
    <text evidence="2">The sequence shown here is derived from an EMBL/GenBank/DDBJ whole genome shotgun (WGS) entry which is preliminary data.</text>
</comment>
<organism evidence="2 3">
    <name type="scientific">Euplotes crassus</name>
    <dbReference type="NCBI Taxonomy" id="5936"/>
    <lineage>
        <taxon>Eukaryota</taxon>
        <taxon>Sar</taxon>
        <taxon>Alveolata</taxon>
        <taxon>Ciliophora</taxon>
        <taxon>Intramacronucleata</taxon>
        <taxon>Spirotrichea</taxon>
        <taxon>Hypotrichia</taxon>
        <taxon>Euplotida</taxon>
        <taxon>Euplotidae</taxon>
        <taxon>Moneuplotes</taxon>
    </lineage>
</organism>
<gene>
    <name evidence="2" type="ORF">ECRASSUSDP1_LOCUS28713</name>
</gene>
<reference evidence="2" key="1">
    <citation type="submission" date="2023-07" db="EMBL/GenBank/DDBJ databases">
        <authorList>
            <consortium name="AG Swart"/>
            <person name="Singh M."/>
            <person name="Singh A."/>
            <person name="Seah K."/>
            <person name="Emmerich C."/>
        </authorList>
    </citation>
    <scope>NUCLEOTIDE SEQUENCE</scope>
    <source>
        <strain evidence="2">DP1</strain>
    </source>
</reference>
<feature type="compositionally biased region" description="Basic residues" evidence="1">
    <location>
        <begin position="990"/>
        <end position="1000"/>
    </location>
</feature>
<feature type="region of interest" description="Disordered" evidence="1">
    <location>
        <begin position="130"/>
        <end position="169"/>
    </location>
</feature>
<evidence type="ECO:0000256" key="1">
    <source>
        <dbReference type="SAM" id="MobiDB-lite"/>
    </source>
</evidence>
<accession>A0AAD1Y7Y1</accession>
<feature type="region of interest" description="Disordered" evidence="1">
    <location>
        <begin position="988"/>
        <end position="1021"/>
    </location>
</feature>
<keyword evidence="3" id="KW-1185">Reference proteome</keyword>
<sequence>MENKDVELVLSPKMMGNSEFEESNQFNFTQKYNQMCRSKLESFLTDCNELYAGFDDHRQSFEKLVKLDRAQNKGRFKRHHIKRRTNNPSSTEGEERAKKVKLYNTLAEFILLAKNSQPKILKFNGDEGALKPKFQIKPPQNRMQEKVKGKTQFDRKSAKKHENDKTSSLQPSVWGEFGSLFFQNDQNNVSKSRLGQHIIEINQDPNTGDESSDNFISISEEGNSFYCSDKGNEESETELLSPQESFFKITSTPLSRRAKISGASSKQKKYIYSNKTINKSKVNSSIKQTLNRNSESQAFWKSHLLEGQQMMDSNRLCFQGDQMSQDPSLDTIKRSLSQIHLSKQRSSYHKKFLSKPSLSISRVNSSAYYKRKGNLTKMKLSNLKKEPFELSKFNRKDIPKNKISKPHTIQHKSTKVHPVKLHKNRIQKEIERAKEAGNQILEKEVLYKYKVSGAKPDKAPSKKKPTSGKNGNQNLLYFNKEEEYNKIMVDYNDKVSNYQNFELPNGAKTPLTLMTSTSNEVKFPQRKVKTPVDPIHNLNKEQRECLRTSGSYSKDSLRYHQNGPLILSKLEPSSRVAHNTNHLKLKEARYPQKATKLSVNICTVDAFTKGSYLAGQDLDGKNLMDSKNTSCLSSPYLNQPIELNNFQTNTDQSVKFMNKTETAGFGKAKMSEATKDEIRNQILDLDLVKLPSISNEYANSSKQQMKLVKLGNSEARKNGIPVSQIVQNSSEIAKNQSNSHCRDEYKDYFNPMLNKTRVDNLPPLQEMSVFEQSFEGRRKQTANQKFRSRSKNYHNLESSTYANGTITEIQMCNNRLEESKSSTSKPYKSPTRQPKETITNCTVIPGERIDTIGDASLKGITNIERSGTKVVVNSTKIPMKYPSNNVKNLNLYKMKNKMHPKCNIGGSILKNRGKRLKNGQVPKREHPSKVINHIPKSKVNNKSKRFKAVRRETIRSGSNAEKLNSFLSSKGTTKGRVDTYSYRITNLTRGKSRGGNRPGKKITGITIPEDTSGNNSARLSSKIQNSGIVSAGFKKKLAGRNHTKNSVESNKIPKTSHLVSSKGSNRQHFS</sequence>
<feature type="region of interest" description="Disordered" evidence="1">
    <location>
        <begin position="1034"/>
        <end position="1070"/>
    </location>
</feature>
<protein>
    <submittedName>
        <fullName evidence="2">Uncharacterized protein</fullName>
    </submittedName>
</protein>
<feature type="compositionally biased region" description="Basic and acidic residues" evidence="1">
    <location>
        <begin position="143"/>
        <end position="165"/>
    </location>
</feature>
<evidence type="ECO:0000313" key="3">
    <source>
        <dbReference type="Proteomes" id="UP001295684"/>
    </source>
</evidence>
<name>A0AAD1Y7Y1_EUPCR</name>
<dbReference type="Proteomes" id="UP001295684">
    <property type="component" value="Unassembled WGS sequence"/>
</dbReference>
<proteinExistence type="predicted"/>
<dbReference type="AlphaFoldDB" id="A0AAD1Y7Y1"/>